<dbReference type="InterPro" id="IPR008271">
    <property type="entry name" value="Ser/Thr_kinase_AS"/>
</dbReference>
<dbReference type="Pfam" id="PF00069">
    <property type="entry name" value="Pkinase"/>
    <property type="match status" value="1"/>
</dbReference>
<feature type="compositionally biased region" description="Low complexity" evidence="5">
    <location>
        <begin position="648"/>
        <end position="658"/>
    </location>
</feature>
<keyword evidence="6" id="KW-1133">Transmembrane helix</keyword>
<evidence type="ECO:0000256" key="4">
    <source>
        <dbReference type="ARBA" id="ARBA00022840"/>
    </source>
</evidence>
<evidence type="ECO:0000256" key="2">
    <source>
        <dbReference type="ARBA" id="ARBA00022741"/>
    </source>
</evidence>
<feature type="region of interest" description="Disordered" evidence="5">
    <location>
        <begin position="570"/>
        <end position="602"/>
    </location>
</feature>
<evidence type="ECO:0000256" key="3">
    <source>
        <dbReference type="ARBA" id="ARBA00022777"/>
    </source>
</evidence>
<dbReference type="PANTHER" id="PTHR44329">
    <property type="entry name" value="SERINE/THREONINE-PROTEIN KINASE TNNI3K-RELATED"/>
    <property type="match status" value="1"/>
</dbReference>
<keyword evidence="1" id="KW-0808">Transferase</keyword>
<keyword evidence="4" id="KW-0067">ATP-binding</keyword>
<evidence type="ECO:0000256" key="6">
    <source>
        <dbReference type="SAM" id="Phobius"/>
    </source>
</evidence>
<feature type="transmembrane region" description="Helical" evidence="6">
    <location>
        <begin position="245"/>
        <end position="267"/>
    </location>
</feature>
<accession>A0AAD9ML23</accession>
<name>A0AAD9ML23_PROWI</name>
<dbReference type="InterPro" id="IPR000719">
    <property type="entry name" value="Prot_kinase_dom"/>
</dbReference>
<organism evidence="8 9">
    <name type="scientific">Prototheca wickerhamii</name>
    <dbReference type="NCBI Taxonomy" id="3111"/>
    <lineage>
        <taxon>Eukaryota</taxon>
        <taxon>Viridiplantae</taxon>
        <taxon>Chlorophyta</taxon>
        <taxon>core chlorophytes</taxon>
        <taxon>Trebouxiophyceae</taxon>
        <taxon>Chlorellales</taxon>
        <taxon>Chlorellaceae</taxon>
        <taxon>Prototheca</taxon>
    </lineage>
</organism>
<evidence type="ECO:0000256" key="1">
    <source>
        <dbReference type="ARBA" id="ARBA00022679"/>
    </source>
</evidence>
<evidence type="ECO:0000313" key="9">
    <source>
        <dbReference type="Proteomes" id="UP001255856"/>
    </source>
</evidence>
<feature type="transmembrane region" description="Helical" evidence="6">
    <location>
        <begin position="212"/>
        <end position="233"/>
    </location>
</feature>
<feature type="transmembrane region" description="Helical" evidence="6">
    <location>
        <begin position="40"/>
        <end position="56"/>
    </location>
</feature>
<feature type="compositionally biased region" description="Low complexity" evidence="5">
    <location>
        <begin position="525"/>
        <end position="539"/>
    </location>
</feature>
<protein>
    <recommendedName>
        <fullName evidence="7">Protein kinase domain-containing protein</fullName>
    </recommendedName>
</protein>
<dbReference type="GO" id="GO:0005524">
    <property type="term" value="F:ATP binding"/>
    <property type="evidence" value="ECO:0007669"/>
    <property type="project" value="UniProtKB-KW"/>
</dbReference>
<feature type="region of interest" description="Disordered" evidence="5">
    <location>
        <begin position="638"/>
        <end position="677"/>
    </location>
</feature>
<feature type="region of interest" description="Disordered" evidence="5">
    <location>
        <begin position="516"/>
        <end position="547"/>
    </location>
</feature>
<keyword evidence="2" id="KW-0547">Nucleotide-binding</keyword>
<keyword evidence="6" id="KW-0472">Membrane</keyword>
<feature type="transmembrane region" description="Helical" evidence="6">
    <location>
        <begin position="63"/>
        <end position="85"/>
    </location>
</feature>
<dbReference type="PROSITE" id="PS50011">
    <property type="entry name" value="PROTEIN_KINASE_DOM"/>
    <property type="match status" value="1"/>
</dbReference>
<reference evidence="8" key="1">
    <citation type="submission" date="2021-01" db="EMBL/GenBank/DDBJ databases">
        <authorList>
            <person name="Eckstrom K.M.E."/>
        </authorList>
    </citation>
    <scope>NUCLEOTIDE SEQUENCE</scope>
    <source>
        <strain evidence="8">UVCC 0001</strain>
    </source>
</reference>
<dbReference type="Proteomes" id="UP001255856">
    <property type="component" value="Unassembled WGS sequence"/>
</dbReference>
<keyword evidence="9" id="KW-1185">Reference proteome</keyword>
<feature type="domain" description="Protein kinase" evidence="7">
    <location>
        <begin position="627"/>
        <end position="942"/>
    </location>
</feature>
<dbReference type="GO" id="GO:0004674">
    <property type="term" value="F:protein serine/threonine kinase activity"/>
    <property type="evidence" value="ECO:0007669"/>
    <property type="project" value="TreeGrafter"/>
</dbReference>
<feature type="transmembrane region" description="Helical" evidence="6">
    <location>
        <begin position="91"/>
        <end position="111"/>
    </location>
</feature>
<dbReference type="InterPro" id="IPR011009">
    <property type="entry name" value="Kinase-like_dom_sf"/>
</dbReference>
<evidence type="ECO:0000259" key="7">
    <source>
        <dbReference type="PROSITE" id="PS50011"/>
    </source>
</evidence>
<dbReference type="Gene3D" id="1.10.510.10">
    <property type="entry name" value="Transferase(Phosphotransferase) domain 1"/>
    <property type="match status" value="1"/>
</dbReference>
<sequence>MRRLWGSLPRSGRAFLVVTAVQALVAGVVAAARIGTGIHQGLLIISTAVLLCWMSLECLTRPCAVQFVACVVLAGLELSCLAIAAAVEGRVFTAAAIVCSILLCISILLCWRCYLQVGWRGESSLPGDWRLRGAGLRRSFLRSRASLGAVGRLEIAVLLVLCVDMIAEGARAAQVSASVRVALIVVGSVSLPAVGAWLGAALWAAQRARPGAAAVVDFCYPLGLVAPVLALALPAAGAVPRDSGAVARLCVCGLAFLGAHAATWWALRLVWRARLRLEGGEPELQRSLPPAAAPLLEGAWVRKRARRGPESLRSRRWVFAQLSLDGGSLRWGWRSYVFTYLVEHVAADPTTRQLTLSFALDKPLVFLFDSQEALLAWHRGLRELLPRLEAFEHVPAVGRASAKEARHASFSLDGSASPTIGKGLDPGLPAVEASAISLDARAGLDSAGPPSLVARTASDTVLAALPSNAAARGRPAPQGLAWLRGALGGAGAAVLMRGRRRSSPTKEPLFDRWTKLSEEDGSVEGARPAPIADAAGDAPCSPSTATANVPGADSFEAAWASIQATAGRGAADAGCASPSAAGQMSMARRRGNPFLDDDDAGGREAAAGELQHGATNAVRPTSHSRPYVVRDRLTGGSFAFASPHSPQRAAPRLSDAAPLRPPPPPPPRSAALGRPRGALSSDAAHVVRYEDLRFGRLLGEGSEGAVFAGWLAETPVARPRRGPPRRALDPLRLLGLVRGIARGLLHLHTRRPAVVHRDVKLSNILLGPGGVPKLADFGMSLVIGGEAVVESAEAMLPASPDANGTPTHTSNWLDAPGTLVARDNVIGTAAYAAPEVLEHGWPLDAEVACKADVYSFGVVVWELLTRQRPHLGMDAYQIQTAWMLDPASMALRQPELGGADDPDSALALATLWDIVKMCTAIDPLQRPDMRGVLERLRATGWLPGGSPASPSTPMVSHA</sequence>
<dbReference type="SUPFAM" id="SSF56112">
    <property type="entry name" value="Protein kinase-like (PK-like)"/>
    <property type="match status" value="1"/>
</dbReference>
<gene>
    <name evidence="8" type="ORF">QBZ16_004233</name>
</gene>
<dbReference type="SMART" id="SM00220">
    <property type="entry name" value="S_TKc"/>
    <property type="match status" value="1"/>
</dbReference>
<dbReference type="InterPro" id="IPR051681">
    <property type="entry name" value="Ser/Thr_Kinases-Pseudokinases"/>
</dbReference>
<dbReference type="EMBL" id="JASFZW010000006">
    <property type="protein sequence ID" value="KAK2077388.1"/>
    <property type="molecule type" value="Genomic_DNA"/>
</dbReference>
<keyword evidence="6" id="KW-0812">Transmembrane</keyword>
<comment type="caution">
    <text evidence="8">The sequence shown here is derived from an EMBL/GenBank/DDBJ whole genome shotgun (WGS) entry which is preliminary data.</text>
</comment>
<feature type="transmembrane region" description="Helical" evidence="6">
    <location>
        <begin position="179"/>
        <end position="205"/>
    </location>
</feature>
<feature type="compositionally biased region" description="Low complexity" evidence="5">
    <location>
        <begin position="570"/>
        <end position="582"/>
    </location>
</feature>
<evidence type="ECO:0000256" key="5">
    <source>
        <dbReference type="SAM" id="MobiDB-lite"/>
    </source>
</evidence>
<dbReference type="PROSITE" id="PS00108">
    <property type="entry name" value="PROTEIN_KINASE_ST"/>
    <property type="match status" value="1"/>
</dbReference>
<dbReference type="PANTHER" id="PTHR44329:SF288">
    <property type="entry name" value="MITOGEN-ACTIVATED PROTEIN KINASE KINASE KINASE 20"/>
    <property type="match status" value="1"/>
</dbReference>
<evidence type="ECO:0000313" key="8">
    <source>
        <dbReference type="EMBL" id="KAK2077388.1"/>
    </source>
</evidence>
<dbReference type="AlphaFoldDB" id="A0AAD9ML23"/>
<proteinExistence type="predicted"/>
<keyword evidence="3" id="KW-0418">Kinase</keyword>
<feature type="compositionally biased region" description="Pro residues" evidence="5">
    <location>
        <begin position="659"/>
        <end position="668"/>
    </location>
</feature>